<keyword evidence="4" id="KW-1185">Reference proteome</keyword>
<dbReference type="OMA" id="WITAREY"/>
<dbReference type="InterPro" id="IPR007325">
    <property type="entry name" value="KFase/CYL"/>
</dbReference>
<evidence type="ECO:0000256" key="2">
    <source>
        <dbReference type="SAM" id="SignalP"/>
    </source>
</evidence>
<reference evidence="3 4" key="1">
    <citation type="journal article" date="2020" name="Cell">
        <title>Large-Scale Comparative Analyses of Tick Genomes Elucidate Their Genetic Diversity and Vector Capacities.</title>
        <authorList>
            <consortium name="Tick Genome and Microbiome Consortium (TIGMIC)"/>
            <person name="Jia N."/>
            <person name="Wang J."/>
            <person name="Shi W."/>
            <person name="Du L."/>
            <person name="Sun Y."/>
            <person name="Zhan W."/>
            <person name="Jiang J.F."/>
            <person name="Wang Q."/>
            <person name="Zhang B."/>
            <person name="Ji P."/>
            <person name="Bell-Sakyi L."/>
            <person name="Cui X.M."/>
            <person name="Yuan T.T."/>
            <person name="Jiang B.G."/>
            <person name="Yang W.F."/>
            <person name="Lam T.T."/>
            <person name="Chang Q.C."/>
            <person name="Ding S.J."/>
            <person name="Wang X.J."/>
            <person name="Zhu J.G."/>
            <person name="Ruan X.D."/>
            <person name="Zhao L."/>
            <person name="Wei J.T."/>
            <person name="Ye R.Z."/>
            <person name="Que T.C."/>
            <person name="Du C.H."/>
            <person name="Zhou Y.H."/>
            <person name="Cheng J.X."/>
            <person name="Dai P.F."/>
            <person name="Guo W.B."/>
            <person name="Han X.H."/>
            <person name="Huang E.J."/>
            <person name="Li L.F."/>
            <person name="Wei W."/>
            <person name="Gao Y.C."/>
            <person name="Liu J.Z."/>
            <person name="Shao H.Z."/>
            <person name="Wang X."/>
            <person name="Wang C.C."/>
            <person name="Yang T.C."/>
            <person name="Huo Q.B."/>
            <person name="Li W."/>
            <person name="Chen H.Y."/>
            <person name="Chen S.E."/>
            <person name="Zhou L.G."/>
            <person name="Ni X.B."/>
            <person name="Tian J.H."/>
            <person name="Sheng Y."/>
            <person name="Liu T."/>
            <person name="Pan Y.S."/>
            <person name="Xia L.Y."/>
            <person name="Li J."/>
            <person name="Zhao F."/>
            <person name="Cao W.C."/>
        </authorList>
    </citation>
    <scope>NUCLEOTIDE SEQUENCE [LARGE SCALE GENOMIC DNA]</scope>
    <source>
        <strain evidence="3">HaeL-2018</strain>
    </source>
</reference>
<dbReference type="InterPro" id="IPR037175">
    <property type="entry name" value="KFase_sf"/>
</dbReference>
<dbReference type="GO" id="GO:0019441">
    <property type="term" value="P:L-tryptophan catabolic process to kynurenine"/>
    <property type="evidence" value="ECO:0007669"/>
    <property type="project" value="InterPro"/>
</dbReference>
<dbReference type="PANTHER" id="PTHR43564:SF2">
    <property type="entry name" value="BLR6059 PROTEIN"/>
    <property type="match status" value="1"/>
</dbReference>
<accession>A0A9J6GCM8</accession>
<evidence type="ECO:0000313" key="4">
    <source>
        <dbReference type="Proteomes" id="UP000821853"/>
    </source>
</evidence>
<name>A0A9J6GCM8_HAELO</name>
<dbReference type="AlphaFoldDB" id="A0A9J6GCM8"/>
<feature type="chain" id="PRO_5039894312" description="Cyclase" evidence="2">
    <location>
        <begin position="21"/>
        <end position="263"/>
    </location>
</feature>
<dbReference type="PANTHER" id="PTHR43564">
    <property type="entry name" value="KYNURENINE FORMAMIDASE-LIKE PROTEIN"/>
    <property type="match status" value="1"/>
</dbReference>
<comment type="caution">
    <text evidence="3">The sequence shown here is derived from an EMBL/GenBank/DDBJ whole genome shotgun (WGS) entry which is preliminary data.</text>
</comment>
<keyword evidence="2" id="KW-0732">Signal</keyword>
<organism evidence="3 4">
    <name type="scientific">Haemaphysalis longicornis</name>
    <name type="common">Bush tick</name>
    <dbReference type="NCBI Taxonomy" id="44386"/>
    <lineage>
        <taxon>Eukaryota</taxon>
        <taxon>Metazoa</taxon>
        <taxon>Ecdysozoa</taxon>
        <taxon>Arthropoda</taxon>
        <taxon>Chelicerata</taxon>
        <taxon>Arachnida</taxon>
        <taxon>Acari</taxon>
        <taxon>Parasitiformes</taxon>
        <taxon>Ixodida</taxon>
        <taxon>Ixodoidea</taxon>
        <taxon>Ixodidae</taxon>
        <taxon>Haemaphysalinae</taxon>
        <taxon>Haemaphysalis</taxon>
    </lineage>
</organism>
<dbReference type="GO" id="GO:0004061">
    <property type="term" value="F:arylformamidase activity"/>
    <property type="evidence" value="ECO:0007669"/>
    <property type="project" value="InterPro"/>
</dbReference>
<sequence>MSSRAISLLFCAAVLTCAQARRARPRDCFVNLPSDKIVDLSHSFNNQTIFWADDAAFNLNVSRRGSTTEDWYQADVIELATHGGTHLDAPIHFASGTWTVSEIPLERLLFVPIALVDVQEQASQNPVYELSVADIEHWEEQHGRVPDGALLVERTGRAQLWPDRKAYMGIDEQGWRRFPTFSPEAARFLTENRSIYGVGLDSPSVDLFNASATHRILASHNVYKLENLADLSRVPAKGARAMVLATKIDGASGAPARVVAILP</sequence>
<dbReference type="VEuPathDB" id="VectorBase:HLOH_045277"/>
<dbReference type="Gene3D" id="3.50.30.50">
    <property type="entry name" value="Putative cyclase"/>
    <property type="match status" value="1"/>
</dbReference>
<evidence type="ECO:0000313" key="3">
    <source>
        <dbReference type="EMBL" id="KAH9373146.1"/>
    </source>
</evidence>
<evidence type="ECO:0008006" key="5">
    <source>
        <dbReference type="Google" id="ProtNLM"/>
    </source>
</evidence>
<gene>
    <name evidence="3" type="ORF">HPB48_004891</name>
</gene>
<comment type="similarity">
    <text evidence="1">Belongs to the Cyclase 1 superfamily.</text>
</comment>
<dbReference type="SUPFAM" id="SSF102198">
    <property type="entry name" value="Putative cyclase"/>
    <property type="match status" value="1"/>
</dbReference>
<dbReference type="Proteomes" id="UP000821853">
    <property type="component" value="Chromosome 4"/>
</dbReference>
<dbReference type="EMBL" id="JABSTR010000006">
    <property type="protein sequence ID" value="KAH9373146.1"/>
    <property type="molecule type" value="Genomic_DNA"/>
</dbReference>
<proteinExistence type="inferred from homology"/>
<protein>
    <recommendedName>
        <fullName evidence="5">Cyclase</fullName>
    </recommendedName>
</protein>
<dbReference type="Pfam" id="PF04199">
    <property type="entry name" value="Cyclase"/>
    <property type="match status" value="1"/>
</dbReference>
<evidence type="ECO:0000256" key="1">
    <source>
        <dbReference type="ARBA" id="ARBA00007865"/>
    </source>
</evidence>
<feature type="signal peptide" evidence="2">
    <location>
        <begin position="1"/>
        <end position="20"/>
    </location>
</feature>
<dbReference type="OrthoDB" id="7108654at2759"/>